<dbReference type="Proteomes" id="UP000261640">
    <property type="component" value="Unplaced"/>
</dbReference>
<feature type="signal peptide" evidence="1">
    <location>
        <begin position="1"/>
        <end position="23"/>
    </location>
</feature>
<evidence type="ECO:0008006" key="4">
    <source>
        <dbReference type="Google" id="ProtNLM"/>
    </source>
</evidence>
<evidence type="ECO:0000313" key="2">
    <source>
        <dbReference type="Ensembl" id="ENSMAMP00000063679.1"/>
    </source>
</evidence>
<organism evidence="2 3">
    <name type="scientific">Mastacembelus armatus</name>
    <name type="common">zig-zag eel</name>
    <dbReference type="NCBI Taxonomy" id="205130"/>
    <lineage>
        <taxon>Eukaryota</taxon>
        <taxon>Metazoa</taxon>
        <taxon>Chordata</taxon>
        <taxon>Craniata</taxon>
        <taxon>Vertebrata</taxon>
        <taxon>Euteleostomi</taxon>
        <taxon>Actinopterygii</taxon>
        <taxon>Neopterygii</taxon>
        <taxon>Teleostei</taxon>
        <taxon>Neoteleostei</taxon>
        <taxon>Acanthomorphata</taxon>
        <taxon>Anabantaria</taxon>
        <taxon>Synbranchiformes</taxon>
        <taxon>Mastacembelidae</taxon>
        <taxon>Mastacembelus</taxon>
    </lineage>
</organism>
<dbReference type="InParanoid" id="A0A7N9B0T8"/>
<reference evidence="2" key="1">
    <citation type="submission" date="2025-08" db="UniProtKB">
        <authorList>
            <consortium name="Ensembl"/>
        </authorList>
    </citation>
    <scope>IDENTIFICATION</scope>
</reference>
<dbReference type="Ensembl" id="ENSMAMT00000057629.1">
    <property type="protein sequence ID" value="ENSMAMP00000063679.1"/>
    <property type="gene ID" value="ENSMAMG00000027823.1"/>
</dbReference>
<name>A0A7N9B0T8_9TELE</name>
<sequence>MTVQSCRMFDILIILTELALVHRGKTGGLGPHLYFGTFEDEDMACAQLCAPVREPALIFYLFHYKDQQKQQLMSSHLDGHCSLYH</sequence>
<feature type="chain" id="PRO_5031152584" description="USP domain-containing protein" evidence="1">
    <location>
        <begin position="24"/>
        <end position="85"/>
    </location>
</feature>
<evidence type="ECO:0000256" key="1">
    <source>
        <dbReference type="SAM" id="SignalP"/>
    </source>
</evidence>
<dbReference type="AlphaFoldDB" id="A0A7N9B0T8"/>
<keyword evidence="1" id="KW-0732">Signal</keyword>
<keyword evidence="3" id="KW-1185">Reference proteome</keyword>
<evidence type="ECO:0000313" key="3">
    <source>
        <dbReference type="Proteomes" id="UP000261640"/>
    </source>
</evidence>
<reference evidence="2" key="2">
    <citation type="submission" date="2025-09" db="UniProtKB">
        <authorList>
            <consortium name="Ensembl"/>
        </authorList>
    </citation>
    <scope>IDENTIFICATION</scope>
</reference>
<protein>
    <recommendedName>
        <fullName evidence="4">USP domain-containing protein</fullName>
    </recommendedName>
</protein>
<accession>A0A7N9B0T8</accession>
<proteinExistence type="predicted"/>